<organism evidence="8 9">
    <name type="scientific">Clostridium tetani</name>
    <dbReference type="NCBI Taxonomy" id="1513"/>
    <lineage>
        <taxon>Bacteria</taxon>
        <taxon>Bacillati</taxon>
        <taxon>Bacillota</taxon>
        <taxon>Clostridia</taxon>
        <taxon>Eubacteriales</taxon>
        <taxon>Clostridiaceae</taxon>
        <taxon>Clostridium</taxon>
    </lineage>
</organism>
<evidence type="ECO:0000256" key="3">
    <source>
        <dbReference type="ARBA" id="ARBA00023082"/>
    </source>
</evidence>
<reference evidence="8 9" key="1">
    <citation type="submission" date="2018-06" db="EMBL/GenBank/DDBJ databases">
        <title>Genome conservation of Clostridium tetani.</title>
        <authorList>
            <person name="Bruggemann H."/>
            <person name="Popoff M.R."/>
        </authorList>
    </citation>
    <scope>NUCLEOTIDE SEQUENCE [LARGE SCALE GENOMIC DNA]</scope>
    <source>
        <strain evidence="8 9">63.05</strain>
    </source>
</reference>
<keyword evidence="8" id="KW-0808">Transferase</keyword>
<proteinExistence type="inferred from homology"/>
<feature type="domain" description="RNA polymerase sigma factor 70 region 4 type 2" evidence="7">
    <location>
        <begin position="124"/>
        <end position="175"/>
    </location>
</feature>
<dbReference type="EC" id="2.7.7.6" evidence="8"/>
<dbReference type="SUPFAM" id="SSF88659">
    <property type="entry name" value="Sigma3 and sigma4 domains of RNA polymerase sigma factors"/>
    <property type="match status" value="1"/>
</dbReference>
<evidence type="ECO:0000256" key="4">
    <source>
        <dbReference type="ARBA" id="ARBA00023125"/>
    </source>
</evidence>
<evidence type="ECO:0000259" key="6">
    <source>
        <dbReference type="Pfam" id="PF04542"/>
    </source>
</evidence>
<evidence type="ECO:0000313" key="8">
    <source>
        <dbReference type="EMBL" id="RXI54853.1"/>
    </source>
</evidence>
<keyword evidence="3" id="KW-0731">Sigma factor</keyword>
<evidence type="ECO:0000313" key="9">
    <source>
        <dbReference type="Proteomes" id="UP000290273"/>
    </source>
</evidence>
<protein>
    <submittedName>
        <fullName evidence="8">RNA polymerase subunit sigma-70</fullName>
        <ecNumber evidence="8">2.7.7.6</ecNumber>
    </submittedName>
</protein>
<evidence type="ECO:0000256" key="2">
    <source>
        <dbReference type="ARBA" id="ARBA00023015"/>
    </source>
</evidence>
<dbReference type="Pfam" id="PF04542">
    <property type="entry name" value="Sigma70_r2"/>
    <property type="match status" value="1"/>
</dbReference>
<dbReference type="InterPro" id="IPR013249">
    <property type="entry name" value="RNA_pol_sigma70_r4_t2"/>
</dbReference>
<dbReference type="Proteomes" id="UP000290273">
    <property type="component" value="Unassembled WGS sequence"/>
</dbReference>
<dbReference type="PANTHER" id="PTHR43133:SF8">
    <property type="entry name" value="RNA POLYMERASE SIGMA FACTOR HI_1459-RELATED"/>
    <property type="match status" value="1"/>
</dbReference>
<accession>A0ABY0ENA6</accession>
<keyword evidence="8" id="KW-0548">Nucleotidyltransferase</keyword>
<dbReference type="InterPro" id="IPR039425">
    <property type="entry name" value="RNA_pol_sigma-70-like"/>
</dbReference>
<comment type="similarity">
    <text evidence="1">Belongs to the sigma-70 factor family. ECF subfamily.</text>
</comment>
<dbReference type="SUPFAM" id="SSF88946">
    <property type="entry name" value="Sigma2 domain of RNA polymerase sigma factors"/>
    <property type="match status" value="1"/>
</dbReference>
<dbReference type="RefSeq" id="WP_023438742.1">
    <property type="nucleotide sequence ID" value="NZ_CASHSW010000025.1"/>
</dbReference>
<keyword evidence="5" id="KW-0804">Transcription</keyword>
<dbReference type="InterPro" id="IPR014284">
    <property type="entry name" value="RNA_pol_sigma-70_dom"/>
</dbReference>
<dbReference type="EMBL" id="QMAU01000038">
    <property type="protein sequence ID" value="RXI54853.1"/>
    <property type="molecule type" value="Genomic_DNA"/>
</dbReference>
<dbReference type="Gene3D" id="1.10.1740.10">
    <property type="match status" value="1"/>
</dbReference>
<keyword evidence="2" id="KW-0805">Transcription regulation</keyword>
<dbReference type="NCBIfam" id="TIGR02937">
    <property type="entry name" value="sigma70-ECF"/>
    <property type="match status" value="1"/>
</dbReference>
<name>A0ABY0ENA6_CLOTA</name>
<gene>
    <name evidence="8" type="ORF">DP131_08940</name>
</gene>
<keyword evidence="4" id="KW-0238">DNA-binding</keyword>
<dbReference type="Pfam" id="PF08281">
    <property type="entry name" value="Sigma70_r4_2"/>
    <property type="match status" value="1"/>
</dbReference>
<dbReference type="GO" id="GO:0003899">
    <property type="term" value="F:DNA-directed RNA polymerase activity"/>
    <property type="evidence" value="ECO:0007669"/>
    <property type="project" value="UniProtKB-EC"/>
</dbReference>
<evidence type="ECO:0000259" key="7">
    <source>
        <dbReference type="Pfam" id="PF08281"/>
    </source>
</evidence>
<dbReference type="InterPro" id="IPR013324">
    <property type="entry name" value="RNA_pol_sigma_r3/r4-like"/>
</dbReference>
<comment type="caution">
    <text evidence="8">The sequence shown here is derived from an EMBL/GenBank/DDBJ whole genome shotgun (WGS) entry which is preliminary data.</text>
</comment>
<dbReference type="InterPro" id="IPR013325">
    <property type="entry name" value="RNA_pol_sigma_r2"/>
</dbReference>
<dbReference type="Gene3D" id="1.10.10.10">
    <property type="entry name" value="Winged helix-like DNA-binding domain superfamily/Winged helix DNA-binding domain"/>
    <property type="match status" value="1"/>
</dbReference>
<dbReference type="PANTHER" id="PTHR43133">
    <property type="entry name" value="RNA POLYMERASE ECF-TYPE SIGMA FACTO"/>
    <property type="match status" value="1"/>
</dbReference>
<dbReference type="InterPro" id="IPR036388">
    <property type="entry name" value="WH-like_DNA-bd_sf"/>
</dbReference>
<sequence length="193" mass="22653">MHIDRNNFLDEIRKGNTKALDYIMETYSPLVKGIVTKVLYTLGDNGLVEECIADVFISVWKNNISFTGDGLSFKKWIACISKYKAIDYYRKNKNNLEMYDIDECIEKSSYDLEEEIIDLENEDKLLKLINKLEETNRSIFIMKFFLGMSSTEIGEKLNLSSNAIDNRIFRERKKLKNKFYENGKGEFLYENNI</sequence>
<evidence type="ECO:0000256" key="1">
    <source>
        <dbReference type="ARBA" id="ARBA00010641"/>
    </source>
</evidence>
<feature type="domain" description="RNA polymerase sigma-70 region 2" evidence="6">
    <location>
        <begin position="24"/>
        <end position="93"/>
    </location>
</feature>
<dbReference type="CDD" id="cd06171">
    <property type="entry name" value="Sigma70_r4"/>
    <property type="match status" value="1"/>
</dbReference>
<dbReference type="InterPro" id="IPR007627">
    <property type="entry name" value="RNA_pol_sigma70_r2"/>
</dbReference>
<evidence type="ECO:0000256" key="5">
    <source>
        <dbReference type="ARBA" id="ARBA00023163"/>
    </source>
</evidence>